<feature type="transmembrane region" description="Helical" evidence="8">
    <location>
        <begin position="158"/>
        <end position="177"/>
    </location>
</feature>
<evidence type="ECO:0000256" key="6">
    <source>
        <dbReference type="ARBA" id="ARBA00022989"/>
    </source>
</evidence>
<dbReference type="PANTHER" id="PTHR23501">
    <property type="entry name" value="MAJOR FACILITATOR SUPERFAMILY"/>
    <property type="match status" value="1"/>
</dbReference>
<evidence type="ECO:0000256" key="5">
    <source>
        <dbReference type="ARBA" id="ARBA00022692"/>
    </source>
</evidence>
<evidence type="ECO:0000256" key="1">
    <source>
        <dbReference type="ARBA" id="ARBA00004651"/>
    </source>
</evidence>
<dbReference type="PROSITE" id="PS50850">
    <property type="entry name" value="MFS"/>
    <property type="match status" value="1"/>
</dbReference>
<feature type="domain" description="Major facilitator superfamily (MFS) profile" evidence="9">
    <location>
        <begin position="2"/>
        <end position="390"/>
    </location>
</feature>
<dbReference type="RefSeq" id="WP_258568920.1">
    <property type="nucleotide sequence ID" value="NZ_JAKUDN010000001.1"/>
</dbReference>
<dbReference type="Proteomes" id="UP001320768">
    <property type="component" value="Unassembled WGS sequence"/>
</dbReference>
<feature type="transmembrane region" description="Helical" evidence="8">
    <location>
        <begin position="71"/>
        <end position="91"/>
    </location>
</feature>
<comment type="similarity">
    <text evidence="2 8">Belongs to the major facilitator superfamily. Bcr/CmlA family.</text>
</comment>
<feature type="transmembrane region" description="Helical" evidence="8">
    <location>
        <begin position="362"/>
        <end position="380"/>
    </location>
</feature>
<comment type="subcellular location">
    <subcellularLocation>
        <location evidence="8">Cell inner membrane</location>
        <topology evidence="8">Multi-pass membrane protein</topology>
    </subcellularLocation>
    <subcellularLocation>
        <location evidence="1">Cell membrane</location>
        <topology evidence="1">Multi-pass membrane protein</topology>
    </subcellularLocation>
</comment>
<sequence length="390" mass="43116">MLVMFLLCAAVLPQISESIFSPCLPDIAAAYAENMSSVEHVFTTYLVGYALGMLLWGSLSDYVGRIKALKFGLGIYLLGAIMCYQAASLNILLFARFIQGLGGSACAVIVIALCRDYFEEGKRAKMMAKLGMALSIGPMLGPVMGSSILTYFSWYHVYIPLIVYAVWLFFSTGYLPGQSKPDRVPNMRHYIEILQNKHLWLYAFLIGHSCGIGFSFFSEAPSFFMLSLGFPKQYFFLCFIIVSWAWYFGGKLSENMLAKHSIDQVMWVGVRFAFSAAVLFCCLVAVFQSQWVLIMGSLLCIFSIMLGLGLVIGNAITLALEPFSEHSGVAASVLGFLYYGVIALVAAGMAELHDGSLYVMPFYWLYVLTVCGLIVYKVTLDRSVNQALVS</sequence>
<feature type="transmembrane region" description="Helical" evidence="8">
    <location>
        <begin position="97"/>
        <end position="118"/>
    </location>
</feature>
<evidence type="ECO:0000256" key="2">
    <source>
        <dbReference type="ARBA" id="ARBA00006236"/>
    </source>
</evidence>
<accession>A0ABT1L3K8</accession>
<evidence type="ECO:0000256" key="4">
    <source>
        <dbReference type="ARBA" id="ARBA00022475"/>
    </source>
</evidence>
<evidence type="ECO:0000256" key="3">
    <source>
        <dbReference type="ARBA" id="ARBA00022448"/>
    </source>
</evidence>
<feature type="transmembrane region" description="Helical" evidence="8">
    <location>
        <begin position="328"/>
        <end position="350"/>
    </location>
</feature>
<dbReference type="EMBL" id="JAKUDN010000001">
    <property type="protein sequence ID" value="MCP8351807.1"/>
    <property type="molecule type" value="Genomic_DNA"/>
</dbReference>
<dbReference type="CDD" id="cd17320">
    <property type="entry name" value="MFS_MdfA_MDR_like"/>
    <property type="match status" value="1"/>
</dbReference>
<dbReference type="SUPFAM" id="SSF103473">
    <property type="entry name" value="MFS general substrate transporter"/>
    <property type="match status" value="1"/>
</dbReference>
<evidence type="ECO:0000256" key="8">
    <source>
        <dbReference type="RuleBase" id="RU365088"/>
    </source>
</evidence>
<feature type="transmembrane region" description="Helical" evidence="8">
    <location>
        <begin position="293"/>
        <end position="316"/>
    </location>
</feature>
<keyword evidence="8" id="KW-0997">Cell inner membrane</keyword>
<organism evidence="10 11">
    <name type="scientific">Candidatus Synchoanobacter obligatus</name>
    <dbReference type="NCBI Taxonomy" id="2919597"/>
    <lineage>
        <taxon>Bacteria</taxon>
        <taxon>Pseudomonadati</taxon>
        <taxon>Pseudomonadota</taxon>
        <taxon>Gammaproteobacteria</taxon>
        <taxon>Candidatus Comchoanobacterales</taxon>
        <taxon>Candidatus Comchoanobacteraceae</taxon>
        <taxon>Candidatus Synchoanobacter</taxon>
    </lineage>
</organism>
<dbReference type="NCBIfam" id="TIGR00710">
    <property type="entry name" value="efflux_Bcr_CflA"/>
    <property type="match status" value="1"/>
</dbReference>
<feature type="transmembrane region" description="Helical" evidence="8">
    <location>
        <begin position="130"/>
        <end position="152"/>
    </location>
</feature>
<proteinExistence type="inferred from homology"/>
<feature type="transmembrane region" description="Helical" evidence="8">
    <location>
        <begin position="198"/>
        <end position="217"/>
    </location>
</feature>
<dbReference type="InterPro" id="IPR011701">
    <property type="entry name" value="MFS"/>
</dbReference>
<feature type="transmembrane region" description="Helical" evidence="8">
    <location>
        <begin position="223"/>
        <end position="247"/>
    </location>
</feature>
<keyword evidence="7 8" id="KW-0472">Membrane</keyword>
<dbReference type="PANTHER" id="PTHR23501:SF191">
    <property type="entry name" value="VACUOLAR BASIC AMINO ACID TRANSPORTER 4"/>
    <property type="match status" value="1"/>
</dbReference>
<keyword evidence="5 8" id="KW-0812">Transmembrane</keyword>
<gene>
    <name evidence="10" type="ORF">MKS91_00660</name>
</gene>
<keyword evidence="4" id="KW-1003">Cell membrane</keyword>
<feature type="transmembrane region" description="Helical" evidence="8">
    <location>
        <begin position="40"/>
        <end position="59"/>
    </location>
</feature>
<keyword evidence="11" id="KW-1185">Reference proteome</keyword>
<evidence type="ECO:0000259" key="9">
    <source>
        <dbReference type="PROSITE" id="PS50850"/>
    </source>
</evidence>
<dbReference type="InterPro" id="IPR020846">
    <property type="entry name" value="MFS_dom"/>
</dbReference>
<reference evidence="10 11" key="1">
    <citation type="journal article" date="2022" name="Nat. Microbiol.">
        <title>The microbiome of a bacterivorous marine choanoflagellate contains a resource-demanding obligate bacterial associate.</title>
        <authorList>
            <person name="Needham D.M."/>
            <person name="Poirier C."/>
            <person name="Bachy C."/>
            <person name="George E.E."/>
            <person name="Wilken S."/>
            <person name="Yung C.C.M."/>
            <person name="Limardo A.J."/>
            <person name="Morando M."/>
            <person name="Sudek L."/>
            <person name="Malmstrom R.R."/>
            <person name="Keeling P.J."/>
            <person name="Santoro A.E."/>
            <person name="Worden A.Z."/>
        </authorList>
    </citation>
    <scope>NUCLEOTIDE SEQUENCE [LARGE SCALE GENOMIC DNA]</scope>
    <source>
        <strain evidence="10 11">Comchoano-2</strain>
    </source>
</reference>
<evidence type="ECO:0000313" key="10">
    <source>
        <dbReference type="EMBL" id="MCP8351807.1"/>
    </source>
</evidence>
<dbReference type="Pfam" id="PF07690">
    <property type="entry name" value="MFS_1"/>
    <property type="match status" value="1"/>
</dbReference>
<evidence type="ECO:0000313" key="11">
    <source>
        <dbReference type="Proteomes" id="UP001320768"/>
    </source>
</evidence>
<comment type="caution">
    <text evidence="10">The sequence shown here is derived from an EMBL/GenBank/DDBJ whole genome shotgun (WGS) entry which is preliminary data.</text>
</comment>
<evidence type="ECO:0000256" key="7">
    <source>
        <dbReference type="ARBA" id="ARBA00023136"/>
    </source>
</evidence>
<keyword evidence="3 8" id="KW-0813">Transport</keyword>
<dbReference type="InterPro" id="IPR004812">
    <property type="entry name" value="Efflux_drug-R_Bcr/CmlA"/>
</dbReference>
<dbReference type="InterPro" id="IPR036259">
    <property type="entry name" value="MFS_trans_sf"/>
</dbReference>
<name>A0ABT1L3K8_9GAMM</name>
<comment type="caution">
    <text evidence="8">Lacks conserved residue(s) required for the propagation of feature annotation.</text>
</comment>
<dbReference type="Gene3D" id="1.20.1720.10">
    <property type="entry name" value="Multidrug resistance protein D"/>
    <property type="match status" value="1"/>
</dbReference>
<protein>
    <recommendedName>
        <fullName evidence="8">Bcr/CflA family efflux transporter</fullName>
    </recommendedName>
</protein>
<feature type="transmembrane region" description="Helical" evidence="8">
    <location>
        <begin position="268"/>
        <end position="287"/>
    </location>
</feature>
<keyword evidence="6 8" id="KW-1133">Transmembrane helix</keyword>
<dbReference type="PRINTS" id="PR01036">
    <property type="entry name" value="TCRTETB"/>
</dbReference>